<dbReference type="InterPro" id="IPR013087">
    <property type="entry name" value="Znf_C2H2_type"/>
</dbReference>
<evidence type="ECO:0000256" key="1">
    <source>
        <dbReference type="PROSITE-ProRule" id="PRU00042"/>
    </source>
</evidence>
<proteinExistence type="predicted"/>
<keyword evidence="1" id="KW-0479">Metal-binding</keyword>
<reference evidence="3" key="1">
    <citation type="journal article" date="2021" name="Genome Biol. Evol.">
        <title>A High-Quality Reference Genome for a Parasitic Bivalve with Doubly Uniparental Inheritance (Bivalvia: Unionida).</title>
        <authorList>
            <person name="Smith C.H."/>
        </authorList>
    </citation>
    <scope>NUCLEOTIDE SEQUENCE</scope>
    <source>
        <strain evidence="3">CHS0354</strain>
    </source>
</reference>
<dbReference type="EMBL" id="JAEAOA010001973">
    <property type="protein sequence ID" value="KAK3590881.1"/>
    <property type="molecule type" value="Genomic_DNA"/>
</dbReference>
<dbReference type="SMART" id="SM00355">
    <property type="entry name" value="ZnF_C2H2"/>
    <property type="match status" value="2"/>
</dbReference>
<organism evidence="3 4">
    <name type="scientific">Potamilus streckersoni</name>
    <dbReference type="NCBI Taxonomy" id="2493646"/>
    <lineage>
        <taxon>Eukaryota</taxon>
        <taxon>Metazoa</taxon>
        <taxon>Spiralia</taxon>
        <taxon>Lophotrochozoa</taxon>
        <taxon>Mollusca</taxon>
        <taxon>Bivalvia</taxon>
        <taxon>Autobranchia</taxon>
        <taxon>Heteroconchia</taxon>
        <taxon>Palaeoheterodonta</taxon>
        <taxon>Unionida</taxon>
        <taxon>Unionoidea</taxon>
        <taxon>Unionidae</taxon>
        <taxon>Ambleminae</taxon>
        <taxon>Lampsilini</taxon>
        <taxon>Potamilus</taxon>
    </lineage>
</organism>
<reference evidence="3" key="3">
    <citation type="submission" date="2023-05" db="EMBL/GenBank/DDBJ databases">
        <authorList>
            <person name="Smith C.H."/>
        </authorList>
    </citation>
    <scope>NUCLEOTIDE SEQUENCE</scope>
    <source>
        <strain evidence="3">CHS0354</strain>
        <tissue evidence="3">Mantle</tissue>
    </source>
</reference>
<feature type="non-terminal residue" evidence="3">
    <location>
        <position position="301"/>
    </location>
</feature>
<keyword evidence="1" id="KW-0863">Zinc-finger</keyword>
<gene>
    <name evidence="3" type="ORF">CHS0354_033810</name>
</gene>
<dbReference type="AlphaFoldDB" id="A0AAE0VUT9"/>
<evidence type="ECO:0000259" key="2">
    <source>
        <dbReference type="PROSITE" id="PS50157"/>
    </source>
</evidence>
<feature type="domain" description="C2H2-type" evidence="2">
    <location>
        <begin position="168"/>
        <end position="198"/>
    </location>
</feature>
<dbReference type="Proteomes" id="UP001195483">
    <property type="component" value="Unassembled WGS sequence"/>
</dbReference>
<dbReference type="GO" id="GO:0008270">
    <property type="term" value="F:zinc ion binding"/>
    <property type="evidence" value="ECO:0007669"/>
    <property type="project" value="UniProtKB-KW"/>
</dbReference>
<evidence type="ECO:0000313" key="4">
    <source>
        <dbReference type="Proteomes" id="UP001195483"/>
    </source>
</evidence>
<protein>
    <recommendedName>
        <fullName evidence="2">C2H2-type domain-containing protein</fullName>
    </recommendedName>
</protein>
<keyword evidence="4" id="KW-1185">Reference proteome</keyword>
<accession>A0AAE0VUT9</accession>
<dbReference type="PROSITE" id="PS00028">
    <property type="entry name" value="ZINC_FINGER_C2H2_1"/>
    <property type="match status" value="2"/>
</dbReference>
<reference evidence="3" key="2">
    <citation type="journal article" date="2021" name="Genome Biol. Evol.">
        <title>Developing a high-quality reference genome for a parasitic bivalve with doubly uniparental inheritance (Bivalvia: Unionida).</title>
        <authorList>
            <person name="Smith C.H."/>
        </authorList>
    </citation>
    <scope>NUCLEOTIDE SEQUENCE</scope>
    <source>
        <strain evidence="3">CHS0354</strain>
        <tissue evidence="3">Mantle</tissue>
    </source>
</reference>
<dbReference type="PROSITE" id="PS50157">
    <property type="entry name" value="ZINC_FINGER_C2H2_2"/>
    <property type="match status" value="1"/>
</dbReference>
<name>A0AAE0VUT9_9BIVA</name>
<sequence>EEVTQLLPKDGTKTETHIEVNEEVTQLLPKDGTKTETHIEVNADQTAKKKTKNISRKRLKFPCQVEKCNQKYSSKKGLSMHILEHHPGFLTAANLDINTDLSSVNIDTSSGYALPSQSKVSSIQSASISVEDKPLLPIDGSQIETVAEVHESAEKYRDGSHYRKIENFHCPTKQCQQKYSERESLLQHISEHHSGLLTVYKDADSDIYTQLTTSRLYVHLGKQSTTYHCVKDESENENTSNERLGQRSDMNLLAPVSEDLDTHHDFIKCSNQEDLDASSHFTSSSLSSQTAVNFSKSVICF</sequence>
<evidence type="ECO:0000313" key="3">
    <source>
        <dbReference type="EMBL" id="KAK3590881.1"/>
    </source>
</evidence>
<comment type="caution">
    <text evidence="3">The sequence shown here is derived from an EMBL/GenBank/DDBJ whole genome shotgun (WGS) entry which is preliminary data.</text>
</comment>
<keyword evidence="1" id="KW-0862">Zinc</keyword>